<accession>A0ABS3LI71</accession>
<dbReference type="Proteomes" id="UP000664601">
    <property type="component" value="Unassembled WGS sequence"/>
</dbReference>
<keyword evidence="1" id="KW-0472">Membrane</keyword>
<reference evidence="2 3" key="1">
    <citation type="submission" date="2021-03" db="EMBL/GenBank/DDBJ databases">
        <title>Enterococcal diversity collection.</title>
        <authorList>
            <person name="Gilmore M.S."/>
            <person name="Schwartzman J."/>
            <person name="Van Tyne D."/>
            <person name="Martin M."/>
            <person name="Earl A.M."/>
            <person name="Manson A.L."/>
            <person name="Straub T."/>
            <person name="Salamzade R."/>
            <person name="Saavedra J."/>
            <person name="Lebreton F."/>
            <person name="Prichula J."/>
            <person name="Schaufler K."/>
            <person name="Gaca A."/>
            <person name="Sgardioli B."/>
            <person name="Wagenaar J."/>
            <person name="Strong T."/>
        </authorList>
    </citation>
    <scope>NUCLEOTIDE SEQUENCE [LARGE SCALE GENOMIC DNA]</scope>
    <source>
        <strain evidence="2 3">669A</strain>
    </source>
</reference>
<keyword evidence="1" id="KW-1133">Transmembrane helix</keyword>
<dbReference type="RefSeq" id="WP_207675795.1">
    <property type="nucleotide sequence ID" value="NZ_JAFREM010000045.1"/>
</dbReference>
<evidence type="ECO:0000313" key="3">
    <source>
        <dbReference type="Proteomes" id="UP000664601"/>
    </source>
</evidence>
<keyword evidence="3" id="KW-1185">Reference proteome</keyword>
<organism evidence="2 3">
    <name type="scientific">Candidatus Enterococcus moelleringii</name>
    <dbReference type="NCBI Taxonomy" id="2815325"/>
    <lineage>
        <taxon>Bacteria</taxon>
        <taxon>Bacillati</taxon>
        <taxon>Bacillota</taxon>
        <taxon>Bacilli</taxon>
        <taxon>Lactobacillales</taxon>
        <taxon>Enterococcaceae</taxon>
        <taxon>Enterococcus</taxon>
    </lineage>
</organism>
<name>A0ABS3LI71_9ENTE</name>
<sequence length="216" mass="24236">MKLQKKPVRRVIYFVVTVGLILLVIGGGYWVYAAMTAQDRKENDFRIGQVETKIDEVFNEDIDETLIGESVPKQVRIENTGTIKQFVRVMVLPEVRKVIAGDEPNEQVLPLKIGTDILLKDMATADWIDGGDGYCYYNKAVEPGTGKETSYLFKAVQLSDQLSNRYDGTTFKITLKVESINCAKFAYRDAWWQGSTPADGSPLKAVDNALQDKTEN</sequence>
<evidence type="ECO:0008006" key="4">
    <source>
        <dbReference type="Google" id="ProtNLM"/>
    </source>
</evidence>
<proteinExistence type="predicted"/>
<gene>
    <name evidence="2" type="ORF">JZO70_21715</name>
</gene>
<comment type="caution">
    <text evidence="2">The sequence shown here is derived from an EMBL/GenBank/DDBJ whole genome shotgun (WGS) entry which is preliminary data.</text>
</comment>
<protein>
    <recommendedName>
        <fullName evidence="4">Alternate signal-mediated exported protein, CPF_0494 family</fullName>
    </recommendedName>
</protein>
<evidence type="ECO:0000256" key="1">
    <source>
        <dbReference type="SAM" id="Phobius"/>
    </source>
</evidence>
<keyword evidence="1" id="KW-0812">Transmembrane</keyword>
<dbReference type="InterPro" id="IPR022121">
    <property type="entry name" value="Peptidase_M73_camelysin"/>
</dbReference>
<dbReference type="EMBL" id="JAFREM010000045">
    <property type="protein sequence ID" value="MBO1308805.1"/>
    <property type="molecule type" value="Genomic_DNA"/>
</dbReference>
<feature type="transmembrane region" description="Helical" evidence="1">
    <location>
        <begin position="12"/>
        <end position="32"/>
    </location>
</feature>
<evidence type="ECO:0000313" key="2">
    <source>
        <dbReference type="EMBL" id="MBO1308805.1"/>
    </source>
</evidence>
<dbReference type="Pfam" id="PF12389">
    <property type="entry name" value="Peptidase_M73"/>
    <property type="match status" value="1"/>
</dbReference>